<keyword evidence="8" id="KW-1185">Reference proteome</keyword>
<dbReference type="GO" id="GO:0016301">
    <property type="term" value="F:kinase activity"/>
    <property type="evidence" value="ECO:0007669"/>
    <property type="project" value="UniProtKB-KW"/>
</dbReference>
<dbReference type="PANTHER" id="PTHR43095">
    <property type="entry name" value="SUGAR KINASE"/>
    <property type="match status" value="1"/>
</dbReference>
<accession>A0A5R9G8X7</accession>
<comment type="similarity">
    <text evidence="1 4">Belongs to the FGGY kinase family.</text>
</comment>
<evidence type="ECO:0000259" key="5">
    <source>
        <dbReference type="Pfam" id="PF00370"/>
    </source>
</evidence>
<dbReference type="PIRSF" id="PIRSF000538">
    <property type="entry name" value="GlpK"/>
    <property type="match status" value="1"/>
</dbReference>
<reference evidence="7 8" key="1">
    <citation type="submission" date="2019-05" db="EMBL/GenBank/DDBJ databases">
        <authorList>
            <person name="Narsing Rao M.P."/>
            <person name="Li W.J."/>
        </authorList>
    </citation>
    <scope>NUCLEOTIDE SEQUENCE [LARGE SCALE GENOMIC DNA]</scope>
    <source>
        <strain evidence="7 8">SYSU_K30003</strain>
    </source>
</reference>
<dbReference type="GO" id="GO:0005975">
    <property type="term" value="P:carbohydrate metabolic process"/>
    <property type="evidence" value="ECO:0007669"/>
    <property type="project" value="InterPro"/>
</dbReference>
<dbReference type="InterPro" id="IPR050406">
    <property type="entry name" value="FGGY_Carb_Kinase"/>
</dbReference>
<dbReference type="InterPro" id="IPR000577">
    <property type="entry name" value="Carb_kinase_FGGY"/>
</dbReference>
<dbReference type="Proteomes" id="UP000309676">
    <property type="component" value="Unassembled WGS sequence"/>
</dbReference>
<evidence type="ECO:0000313" key="8">
    <source>
        <dbReference type="Proteomes" id="UP000309676"/>
    </source>
</evidence>
<evidence type="ECO:0000256" key="4">
    <source>
        <dbReference type="RuleBase" id="RU003733"/>
    </source>
</evidence>
<dbReference type="PANTHER" id="PTHR43095:SF2">
    <property type="entry name" value="GLUCONOKINASE"/>
    <property type="match status" value="1"/>
</dbReference>
<keyword evidence="3 4" id="KW-0418">Kinase</keyword>
<dbReference type="CDD" id="cd07770">
    <property type="entry name" value="ASKHA_NBD_FGGY_GntK"/>
    <property type="match status" value="1"/>
</dbReference>
<dbReference type="InterPro" id="IPR018483">
    <property type="entry name" value="Carb_kinase_FGGY_CS"/>
</dbReference>
<dbReference type="GO" id="GO:0016773">
    <property type="term" value="F:phosphotransferase activity, alcohol group as acceptor"/>
    <property type="evidence" value="ECO:0007669"/>
    <property type="project" value="InterPro"/>
</dbReference>
<proteinExistence type="inferred from homology"/>
<sequence>MKPYIVAADIGTTSTKAVVVDTAAGAVRAVTSIEYPLHTPAPDRAEQDPDEIARAVETAIRSAVERAGIAAGAVRCVVFSSAMHSLIALDESGAPLTPSITWADNRAASYVDVLKSQTDAHAIYAATGTPIHPMSPLLKLMWLRDKEPAIFARAKTFAGIKEYVLAGWFGGRLVVDHSIASATGLFSLERRDWHGPSLLAAGIDASRLPELVPTTHTLEGLDRAVAERLGLAPGTPVVVGASDGVLANVGAGALEPDEFAVTIGTSGAVRAIVREPRTDPQGRTFCYALSDDRWVAGGAINNGGVLFRWVRDHLATKEADEARAAGIDPYEALTALARQAPPGSGGLVTLPLFAGERAPYWNADVRGVFFGLSLAHGKPHMVRAVLEGVGYAVRSVAEAVADAAGRPREIRASGGFARSPFWRQTIADVLGAPLTVPDAIESSALGAAALGLVALGDWPDFAGAKAWSASSHTHEPNPATRATYDELFSIYSDLYPRLVDPFRRIVRFQTHPSE</sequence>
<feature type="domain" description="Carbohydrate kinase FGGY N-terminal" evidence="5">
    <location>
        <begin position="4"/>
        <end position="250"/>
    </location>
</feature>
<dbReference type="EMBL" id="VCIW01000020">
    <property type="protein sequence ID" value="TLS49514.1"/>
    <property type="molecule type" value="Genomic_DNA"/>
</dbReference>
<keyword evidence="2 4" id="KW-0808">Transferase</keyword>
<evidence type="ECO:0000259" key="6">
    <source>
        <dbReference type="Pfam" id="PF02782"/>
    </source>
</evidence>
<feature type="domain" description="Carbohydrate kinase FGGY C-terminal" evidence="6">
    <location>
        <begin position="260"/>
        <end position="455"/>
    </location>
</feature>
<dbReference type="InterPro" id="IPR018484">
    <property type="entry name" value="FGGY_N"/>
</dbReference>
<dbReference type="SUPFAM" id="SSF53067">
    <property type="entry name" value="Actin-like ATPase domain"/>
    <property type="match status" value="2"/>
</dbReference>
<evidence type="ECO:0000256" key="2">
    <source>
        <dbReference type="ARBA" id="ARBA00022679"/>
    </source>
</evidence>
<organism evidence="7 8">
    <name type="scientific">Paenibacillus antri</name>
    <dbReference type="NCBI Taxonomy" id="2582848"/>
    <lineage>
        <taxon>Bacteria</taxon>
        <taxon>Bacillati</taxon>
        <taxon>Bacillota</taxon>
        <taxon>Bacilli</taxon>
        <taxon>Bacillales</taxon>
        <taxon>Paenibacillaceae</taxon>
        <taxon>Paenibacillus</taxon>
    </lineage>
</organism>
<dbReference type="OrthoDB" id="9805576at2"/>
<gene>
    <name evidence="7" type="ORF">FE782_24290</name>
</gene>
<dbReference type="PROSITE" id="PS00445">
    <property type="entry name" value="FGGY_KINASES_2"/>
    <property type="match status" value="1"/>
</dbReference>
<name>A0A5R9G8X7_9BACL</name>
<dbReference type="InterPro" id="IPR018485">
    <property type="entry name" value="FGGY_C"/>
</dbReference>
<dbReference type="InterPro" id="IPR043129">
    <property type="entry name" value="ATPase_NBD"/>
</dbReference>
<dbReference type="RefSeq" id="WP_138196957.1">
    <property type="nucleotide sequence ID" value="NZ_VCIW01000020.1"/>
</dbReference>
<dbReference type="Gene3D" id="3.30.420.40">
    <property type="match status" value="2"/>
</dbReference>
<dbReference type="AlphaFoldDB" id="A0A5R9G8X7"/>
<dbReference type="Pfam" id="PF02782">
    <property type="entry name" value="FGGY_C"/>
    <property type="match status" value="1"/>
</dbReference>
<dbReference type="Pfam" id="PF00370">
    <property type="entry name" value="FGGY_N"/>
    <property type="match status" value="1"/>
</dbReference>
<evidence type="ECO:0000313" key="7">
    <source>
        <dbReference type="EMBL" id="TLS49514.1"/>
    </source>
</evidence>
<protein>
    <submittedName>
        <fullName evidence="7">Gluconate kinase</fullName>
    </submittedName>
</protein>
<evidence type="ECO:0000256" key="3">
    <source>
        <dbReference type="ARBA" id="ARBA00022777"/>
    </source>
</evidence>
<comment type="caution">
    <text evidence="7">The sequence shown here is derived from an EMBL/GenBank/DDBJ whole genome shotgun (WGS) entry which is preliminary data.</text>
</comment>
<evidence type="ECO:0000256" key="1">
    <source>
        <dbReference type="ARBA" id="ARBA00009156"/>
    </source>
</evidence>